<name>A0AA94THV1_9BACT</name>
<sequence>MPNRMRHFTLALALVALLSLAAGCGVKSPGSGSDRGTAQALVDESTRLLQESLDKDEEGRLRSLIARAKGILLIPAVGDVSFFFSLGSGNALVTARTDEGWTGPVFMSKTTVGWGLQAGVSKQSGLLLVMDEEDLRYILKKGGVLRGQARVVALSVDQEYNETPEFQESGDVYFVGARTGLYAGVALSGGGFSNRLGLNEAFTGVEGGSPETILFDRKLKPHGAERLLDILAEAEASGAAQNKKDGTEVPSN</sequence>
<feature type="signal peptide" evidence="1">
    <location>
        <begin position="1"/>
        <end position="21"/>
    </location>
</feature>
<protein>
    <submittedName>
        <fullName evidence="3">Lipid-binding SYLF domain-containing protein</fullName>
    </submittedName>
</protein>
<dbReference type="PROSITE" id="PS51257">
    <property type="entry name" value="PROKAR_LIPOPROTEIN"/>
    <property type="match status" value="1"/>
</dbReference>
<dbReference type="CDD" id="cd11524">
    <property type="entry name" value="SYLF"/>
    <property type="match status" value="1"/>
</dbReference>
<dbReference type="InterPro" id="IPR007461">
    <property type="entry name" value="Ysc84_actin-binding"/>
</dbReference>
<proteinExistence type="predicted"/>
<dbReference type="InterPro" id="IPR051702">
    <property type="entry name" value="SH3_domain_YSC84-like"/>
</dbReference>
<reference evidence="3 4" key="1">
    <citation type="submission" date="2019-03" db="EMBL/GenBank/DDBJ databases">
        <title>Genomic Encyclopedia of Type Strains, Phase IV (KMG-IV): sequencing the most valuable type-strain genomes for metagenomic binning, comparative biology and taxonomic classification.</title>
        <authorList>
            <person name="Goeker M."/>
        </authorList>
    </citation>
    <scope>NUCLEOTIDE SEQUENCE [LARGE SCALE GENOMIC DNA]</scope>
    <source>
        <strain evidence="3 4">DSM 101483</strain>
    </source>
</reference>
<evidence type="ECO:0000256" key="1">
    <source>
        <dbReference type="SAM" id="SignalP"/>
    </source>
</evidence>
<accession>A0AA94THV1</accession>
<feature type="domain" description="Ysc84 actin-binding" evidence="2">
    <location>
        <begin position="111"/>
        <end position="234"/>
    </location>
</feature>
<dbReference type="Pfam" id="PF04366">
    <property type="entry name" value="Ysc84"/>
    <property type="match status" value="1"/>
</dbReference>
<evidence type="ECO:0000313" key="4">
    <source>
        <dbReference type="Proteomes" id="UP000295506"/>
    </source>
</evidence>
<dbReference type="AlphaFoldDB" id="A0AA94THV1"/>
<feature type="chain" id="PRO_5041722928" evidence="1">
    <location>
        <begin position="22"/>
        <end position="252"/>
    </location>
</feature>
<dbReference type="Proteomes" id="UP000295506">
    <property type="component" value="Unassembled WGS sequence"/>
</dbReference>
<dbReference type="GO" id="GO:0035091">
    <property type="term" value="F:phosphatidylinositol binding"/>
    <property type="evidence" value="ECO:0007669"/>
    <property type="project" value="TreeGrafter"/>
</dbReference>
<gene>
    <name evidence="3" type="ORF">EDC59_11511</name>
</gene>
<organism evidence="3 4">
    <name type="scientific">Pseudodesulfovibrio indicus</name>
    <dbReference type="NCBI Taxonomy" id="1716143"/>
    <lineage>
        <taxon>Bacteria</taxon>
        <taxon>Pseudomonadati</taxon>
        <taxon>Thermodesulfobacteriota</taxon>
        <taxon>Desulfovibrionia</taxon>
        <taxon>Desulfovibrionales</taxon>
        <taxon>Desulfovibrionaceae</taxon>
    </lineage>
</organism>
<dbReference type="PANTHER" id="PTHR15629">
    <property type="entry name" value="SH3YL1 PROTEIN"/>
    <property type="match status" value="1"/>
</dbReference>
<evidence type="ECO:0000313" key="3">
    <source>
        <dbReference type="EMBL" id="TDT85535.1"/>
    </source>
</evidence>
<dbReference type="EMBL" id="SOBK01000015">
    <property type="protein sequence ID" value="TDT85535.1"/>
    <property type="molecule type" value="Genomic_DNA"/>
</dbReference>
<keyword evidence="1" id="KW-0732">Signal</keyword>
<dbReference type="PANTHER" id="PTHR15629:SF2">
    <property type="entry name" value="SH3 DOMAIN-CONTAINING YSC84-LIKE PROTEIN 1"/>
    <property type="match status" value="1"/>
</dbReference>
<evidence type="ECO:0000259" key="2">
    <source>
        <dbReference type="Pfam" id="PF04366"/>
    </source>
</evidence>
<comment type="caution">
    <text evidence="3">The sequence shown here is derived from an EMBL/GenBank/DDBJ whole genome shotgun (WGS) entry which is preliminary data.</text>
</comment>